<sequence length="288" mass="32179">MKRMKVPDCLWGEAVRNAVYVLNRVTTKALHNSTPYQMWTGYKPSIGHIRVFGCVAHVKLVSGHLLKLDNKSKLLVHLGVETGTKAYRLFDPDTGSIRVSRDVFFYEDRPWQWGKSEKFKGTSGATLTLEGFIPQDDREDDDIESQTGLDFPAQGTDEHYETNSEDEHVTPISSVGSAGSISSSTGGGAPKRYRTLTDLYDETNEVLLLNDGEEPTSYSVACKHEECKKAMKTELDSIERNNTWTLVELPPGRKAIGLKWVYKVKKDPTGAVIKHKARLVAKGYVQKA</sequence>
<keyword evidence="2" id="KW-0378">Hydrolase</keyword>
<keyword evidence="1" id="KW-0479">Metal-binding</keyword>
<evidence type="ECO:0000313" key="6">
    <source>
        <dbReference type="EMBL" id="GJT47209.1"/>
    </source>
</evidence>
<reference evidence="6" key="2">
    <citation type="submission" date="2022-01" db="EMBL/GenBank/DDBJ databases">
        <authorList>
            <person name="Yamashiro T."/>
            <person name="Shiraishi A."/>
            <person name="Satake H."/>
            <person name="Nakayama K."/>
        </authorList>
    </citation>
    <scope>NUCLEOTIDE SEQUENCE</scope>
</reference>
<evidence type="ECO:0000256" key="1">
    <source>
        <dbReference type="ARBA" id="ARBA00022723"/>
    </source>
</evidence>
<dbReference type="EMBL" id="BQNB010016048">
    <property type="protein sequence ID" value="GJT47209.1"/>
    <property type="molecule type" value="Genomic_DNA"/>
</dbReference>
<dbReference type="PANTHER" id="PTHR42648:SF25">
    <property type="entry name" value="RNA-DIRECTED DNA POLYMERASE"/>
    <property type="match status" value="1"/>
</dbReference>
<evidence type="ECO:0000313" key="7">
    <source>
        <dbReference type="Proteomes" id="UP001151760"/>
    </source>
</evidence>
<dbReference type="InterPro" id="IPR012337">
    <property type="entry name" value="RNaseH-like_sf"/>
</dbReference>
<feature type="compositionally biased region" description="Low complexity" evidence="3">
    <location>
        <begin position="173"/>
        <end position="184"/>
    </location>
</feature>
<dbReference type="PANTHER" id="PTHR42648">
    <property type="entry name" value="TRANSPOSASE, PUTATIVE-RELATED"/>
    <property type="match status" value="1"/>
</dbReference>
<dbReference type="Pfam" id="PF25597">
    <property type="entry name" value="SH3_retrovirus"/>
    <property type="match status" value="1"/>
</dbReference>
<evidence type="ECO:0000256" key="2">
    <source>
        <dbReference type="ARBA" id="ARBA00022801"/>
    </source>
</evidence>
<evidence type="ECO:0000259" key="4">
    <source>
        <dbReference type="Pfam" id="PF07727"/>
    </source>
</evidence>
<dbReference type="Proteomes" id="UP001151760">
    <property type="component" value="Unassembled WGS sequence"/>
</dbReference>
<proteinExistence type="predicted"/>
<keyword evidence="7" id="KW-1185">Reference proteome</keyword>
<evidence type="ECO:0000259" key="5">
    <source>
        <dbReference type="Pfam" id="PF25597"/>
    </source>
</evidence>
<feature type="domain" description="Reverse transcriptase Ty1/copia-type" evidence="4">
    <location>
        <begin position="241"/>
        <end position="288"/>
    </location>
</feature>
<dbReference type="SUPFAM" id="SSF53098">
    <property type="entry name" value="Ribonuclease H-like"/>
    <property type="match status" value="1"/>
</dbReference>
<protein>
    <submittedName>
        <fullName evidence="6">Zinc finger, CCHC-type containing protein</fullName>
    </submittedName>
</protein>
<organism evidence="6 7">
    <name type="scientific">Tanacetum coccineum</name>
    <dbReference type="NCBI Taxonomy" id="301880"/>
    <lineage>
        <taxon>Eukaryota</taxon>
        <taxon>Viridiplantae</taxon>
        <taxon>Streptophyta</taxon>
        <taxon>Embryophyta</taxon>
        <taxon>Tracheophyta</taxon>
        <taxon>Spermatophyta</taxon>
        <taxon>Magnoliopsida</taxon>
        <taxon>eudicotyledons</taxon>
        <taxon>Gunneridae</taxon>
        <taxon>Pentapetalae</taxon>
        <taxon>asterids</taxon>
        <taxon>campanulids</taxon>
        <taxon>Asterales</taxon>
        <taxon>Asteraceae</taxon>
        <taxon>Asteroideae</taxon>
        <taxon>Anthemideae</taxon>
        <taxon>Anthemidinae</taxon>
        <taxon>Tanacetum</taxon>
    </lineage>
</organism>
<reference evidence="6" key="1">
    <citation type="journal article" date="2022" name="Int. J. Mol. Sci.">
        <title>Draft Genome of Tanacetum Coccineum: Genomic Comparison of Closely Related Tanacetum-Family Plants.</title>
        <authorList>
            <person name="Yamashiro T."/>
            <person name="Shiraishi A."/>
            <person name="Nakayama K."/>
            <person name="Satake H."/>
        </authorList>
    </citation>
    <scope>NUCLEOTIDE SEQUENCE</scope>
</reference>
<gene>
    <name evidence="6" type="ORF">Tco_0955924</name>
</gene>
<dbReference type="Pfam" id="PF07727">
    <property type="entry name" value="RVT_2"/>
    <property type="match status" value="1"/>
</dbReference>
<feature type="compositionally biased region" description="Basic and acidic residues" evidence="3">
    <location>
        <begin position="156"/>
        <end position="169"/>
    </location>
</feature>
<accession>A0ABQ5E8J1</accession>
<dbReference type="InterPro" id="IPR039537">
    <property type="entry name" value="Retrotran_Ty1/copia-like"/>
</dbReference>
<name>A0ABQ5E8J1_9ASTR</name>
<feature type="domain" description="Retroviral polymerase SH3-like" evidence="5">
    <location>
        <begin position="54"/>
        <end position="116"/>
    </location>
</feature>
<evidence type="ECO:0000256" key="3">
    <source>
        <dbReference type="SAM" id="MobiDB-lite"/>
    </source>
</evidence>
<dbReference type="InterPro" id="IPR057670">
    <property type="entry name" value="SH3_retrovirus"/>
</dbReference>
<feature type="region of interest" description="Disordered" evidence="3">
    <location>
        <begin position="132"/>
        <end position="189"/>
    </location>
</feature>
<comment type="caution">
    <text evidence="6">The sequence shown here is derived from an EMBL/GenBank/DDBJ whole genome shotgun (WGS) entry which is preliminary data.</text>
</comment>
<dbReference type="InterPro" id="IPR013103">
    <property type="entry name" value="RVT_2"/>
</dbReference>